<keyword evidence="9" id="KW-1185">Reference proteome</keyword>
<evidence type="ECO:0000256" key="2">
    <source>
        <dbReference type="ARBA" id="ARBA00022741"/>
    </source>
</evidence>
<dbReference type="GO" id="GO:0005737">
    <property type="term" value="C:cytoplasm"/>
    <property type="evidence" value="ECO:0007669"/>
    <property type="project" value="TreeGrafter"/>
</dbReference>
<dbReference type="GO" id="GO:0005634">
    <property type="term" value="C:nucleus"/>
    <property type="evidence" value="ECO:0007669"/>
    <property type="project" value="TreeGrafter"/>
</dbReference>
<evidence type="ECO:0000313" key="8">
    <source>
        <dbReference type="EMBL" id="KPI87947.1"/>
    </source>
</evidence>
<evidence type="ECO:0000256" key="6">
    <source>
        <dbReference type="SAM" id="MobiDB-lite"/>
    </source>
</evidence>
<proteinExistence type="inferred from homology"/>
<dbReference type="OMA" id="ITMIFEL"/>
<dbReference type="InterPro" id="IPR011009">
    <property type="entry name" value="Kinase-like_dom_sf"/>
</dbReference>
<dbReference type="AlphaFoldDB" id="A0A0N0P759"/>
<dbReference type="OrthoDB" id="276735at2759"/>
<feature type="compositionally biased region" description="Polar residues" evidence="6">
    <location>
        <begin position="345"/>
        <end position="354"/>
    </location>
</feature>
<evidence type="ECO:0000256" key="5">
    <source>
        <dbReference type="RuleBase" id="RU000304"/>
    </source>
</evidence>
<dbReference type="PROSITE" id="PS00107">
    <property type="entry name" value="PROTEIN_KINASE_ATP"/>
    <property type="match status" value="1"/>
</dbReference>
<dbReference type="Gene3D" id="3.30.200.20">
    <property type="entry name" value="Phosphorylase Kinase, domain 1"/>
    <property type="match status" value="1"/>
</dbReference>
<gene>
    <name evidence="8" type="ORF">ABL78_2986</name>
</gene>
<dbReference type="InterPro" id="IPR017441">
    <property type="entry name" value="Protein_kinase_ATP_BS"/>
</dbReference>
<keyword evidence="8" id="KW-0808">Transferase</keyword>
<dbReference type="SMART" id="SM00220">
    <property type="entry name" value="S_TKc"/>
    <property type="match status" value="1"/>
</dbReference>
<keyword evidence="5" id="KW-0723">Serine/threonine-protein kinase</keyword>
<evidence type="ECO:0000256" key="3">
    <source>
        <dbReference type="ARBA" id="ARBA00022840"/>
    </source>
</evidence>
<dbReference type="PROSITE" id="PS00108">
    <property type="entry name" value="PROTEIN_KINASE_ST"/>
    <property type="match status" value="1"/>
</dbReference>
<dbReference type="Proteomes" id="UP000038009">
    <property type="component" value="Unassembled WGS sequence"/>
</dbReference>
<feature type="binding site" evidence="4">
    <location>
        <position position="36"/>
    </location>
    <ligand>
        <name>ATP</name>
        <dbReference type="ChEBI" id="CHEBI:30616"/>
    </ligand>
</feature>
<organism evidence="8 9">
    <name type="scientific">Leptomonas seymouri</name>
    <dbReference type="NCBI Taxonomy" id="5684"/>
    <lineage>
        <taxon>Eukaryota</taxon>
        <taxon>Discoba</taxon>
        <taxon>Euglenozoa</taxon>
        <taxon>Kinetoplastea</taxon>
        <taxon>Metakinetoplastina</taxon>
        <taxon>Trypanosomatida</taxon>
        <taxon>Trypanosomatidae</taxon>
        <taxon>Leishmaniinae</taxon>
        <taxon>Leptomonas</taxon>
    </lineage>
</organism>
<feature type="region of interest" description="Disordered" evidence="6">
    <location>
        <begin position="150"/>
        <end position="186"/>
    </location>
</feature>
<feature type="domain" description="Protein kinase" evidence="7">
    <location>
        <begin position="7"/>
        <end position="445"/>
    </location>
</feature>
<accession>A0A0N0P759</accession>
<feature type="region of interest" description="Disordered" evidence="6">
    <location>
        <begin position="336"/>
        <end position="355"/>
    </location>
</feature>
<keyword evidence="2 4" id="KW-0547">Nucleotide-binding</keyword>
<dbReference type="GO" id="GO:0005524">
    <property type="term" value="F:ATP binding"/>
    <property type="evidence" value="ECO:0007669"/>
    <property type="project" value="UniProtKB-UniRule"/>
</dbReference>
<dbReference type="InterPro" id="IPR008271">
    <property type="entry name" value="Ser/Thr_kinase_AS"/>
</dbReference>
<evidence type="ECO:0000256" key="1">
    <source>
        <dbReference type="ARBA" id="ARBA00006485"/>
    </source>
</evidence>
<dbReference type="InterPro" id="IPR000719">
    <property type="entry name" value="Prot_kinase_dom"/>
</dbReference>
<protein>
    <submittedName>
        <fullName evidence="8">Protein kinase putative (CRK)</fullName>
    </submittedName>
</protein>
<dbReference type="PANTHER" id="PTHR24056:SF552">
    <property type="entry name" value="CELL DIVISION CONTROL PROTEIN 2 HOMOLOG 4"/>
    <property type="match status" value="1"/>
</dbReference>
<comment type="similarity">
    <text evidence="1">Belongs to the protein kinase superfamily. CMGC Ser/Thr protein kinase family. CDC2/CDKX subfamily.</text>
</comment>
<dbReference type="SUPFAM" id="SSF56112">
    <property type="entry name" value="Protein kinase-like (PK-like)"/>
    <property type="match status" value="1"/>
</dbReference>
<reference evidence="8 9" key="1">
    <citation type="journal article" date="2015" name="PLoS Pathog.">
        <title>Leptomonas seymouri: Adaptations to the Dixenous Life Cycle Analyzed by Genome Sequencing, Transcriptome Profiling and Co-infection with Leishmania donovani.</title>
        <authorList>
            <person name="Kraeva N."/>
            <person name="Butenko A."/>
            <person name="Hlavacova J."/>
            <person name="Kostygov A."/>
            <person name="Myskova J."/>
            <person name="Grybchuk D."/>
            <person name="Lestinova T."/>
            <person name="Votypka J."/>
            <person name="Volf P."/>
            <person name="Opperdoes F."/>
            <person name="Flegontov P."/>
            <person name="Lukes J."/>
            <person name="Yurchenko V."/>
        </authorList>
    </citation>
    <scope>NUCLEOTIDE SEQUENCE [LARGE SCALE GENOMIC DNA]</scope>
    <source>
        <strain evidence="8 9">ATCC 30220</strain>
    </source>
</reference>
<keyword evidence="3 4" id="KW-0067">ATP-binding</keyword>
<evidence type="ECO:0000256" key="4">
    <source>
        <dbReference type="PROSITE-ProRule" id="PRU10141"/>
    </source>
</evidence>
<sequence>MSTAGRYRHVVKLGEGTYGSVYKGTEIQTGRVVAFKRMVVTSDDEGIPGAAIREICLLKELRHNNVVELFEVLFEPPKITMIFELCDCDLKRYMESRPQRQLDADTEMRPILKQVFLGLEYLHSRCVVHRDMKPQNIFVNVRGPDFAALTALPTPPQQPRAPYGANGETSKEPGSGGHPARPVHANGSALPLEAATNVSDAPNQLIIKIGDFGLARVEEIPVKKYSQEVVTLWYRSPDVLMGSALYSYPVDIWSMGAIFFEMATGKVLFSGRNEDEQLLRMFWLLGSPTKETWPSMLTYTATMERLERASRTAAERPDLALGGDLYVQQQQQQLQLQQQQQQQQGSSQAHSGNRTPDLLTQLAHKRFYHSASAMQRREESVHSAANSYHLPLELWFDRPLFHEYMAATRFDAGVSAEGIDLIRRCLMYEPSQRITAVEAVQHPYLENVSIPTAGPLDVLITSLLQTMDAVHLL</sequence>
<dbReference type="PANTHER" id="PTHR24056">
    <property type="entry name" value="CELL DIVISION PROTEIN KINASE"/>
    <property type="match status" value="1"/>
</dbReference>
<comment type="caution">
    <text evidence="8">The sequence shown here is derived from an EMBL/GenBank/DDBJ whole genome shotgun (WGS) entry which is preliminary data.</text>
</comment>
<dbReference type="GO" id="GO:0004693">
    <property type="term" value="F:cyclin-dependent protein serine/threonine kinase activity"/>
    <property type="evidence" value="ECO:0007669"/>
    <property type="project" value="TreeGrafter"/>
</dbReference>
<dbReference type="FunFam" id="3.30.200.20:FF:000737">
    <property type="entry name" value="Protein kinase putative (CRK)"/>
    <property type="match status" value="1"/>
</dbReference>
<dbReference type="Pfam" id="PF00069">
    <property type="entry name" value="Pkinase"/>
    <property type="match status" value="2"/>
</dbReference>
<dbReference type="EMBL" id="LJSK01000068">
    <property type="protein sequence ID" value="KPI87947.1"/>
    <property type="molecule type" value="Genomic_DNA"/>
</dbReference>
<dbReference type="InterPro" id="IPR050108">
    <property type="entry name" value="CDK"/>
</dbReference>
<evidence type="ECO:0000259" key="7">
    <source>
        <dbReference type="PROSITE" id="PS50011"/>
    </source>
</evidence>
<dbReference type="PROSITE" id="PS50011">
    <property type="entry name" value="PROTEIN_KINASE_DOM"/>
    <property type="match status" value="1"/>
</dbReference>
<dbReference type="VEuPathDB" id="TriTrypDB:Lsey_0068_0230"/>
<keyword evidence="8" id="KW-0418">Kinase</keyword>
<dbReference type="Gene3D" id="1.10.510.10">
    <property type="entry name" value="Transferase(Phosphotransferase) domain 1"/>
    <property type="match status" value="1"/>
</dbReference>
<name>A0A0N0P759_LEPSE</name>
<evidence type="ECO:0000313" key="9">
    <source>
        <dbReference type="Proteomes" id="UP000038009"/>
    </source>
</evidence>